<dbReference type="InterPro" id="IPR011990">
    <property type="entry name" value="TPR-like_helical_dom_sf"/>
</dbReference>
<feature type="compositionally biased region" description="Pro residues" evidence="4">
    <location>
        <begin position="387"/>
        <end position="422"/>
    </location>
</feature>
<proteinExistence type="predicted"/>
<organism evidence="5 6">
    <name type="scientific">Adineta ricciae</name>
    <name type="common">Rotifer</name>
    <dbReference type="NCBI Taxonomy" id="249248"/>
    <lineage>
        <taxon>Eukaryota</taxon>
        <taxon>Metazoa</taxon>
        <taxon>Spiralia</taxon>
        <taxon>Gnathifera</taxon>
        <taxon>Rotifera</taxon>
        <taxon>Eurotatoria</taxon>
        <taxon>Bdelloidea</taxon>
        <taxon>Adinetida</taxon>
        <taxon>Adinetidae</taxon>
        <taxon>Adineta</taxon>
    </lineage>
</organism>
<dbReference type="SUPFAM" id="SSF48452">
    <property type="entry name" value="TPR-like"/>
    <property type="match status" value="2"/>
</dbReference>
<feature type="repeat" description="TPR" evidence="3">
    <location>
        <begin position="507"/>
        <end position="540"/>
    </location>
</feature>
<dbReference type="PANTHER" id="PTHR45641:SF19">
    <property type="entry name" value="NEPHROCYSTIN-3"/>
    <property type="match status" value="1"/>
</dbReference>
<dbReference type="PROSITE" id="PS50005">
    <property type="entry name" value="TPR"/>
    <property type="match status" value="1"/>
</dbReference>
<gene>
    <name evidence="5" type="ORF">XAT740_LOCUS47017</name>
</gene>
<keyword evidence="2 3" id="KW-0802">TPR repeat</keyword>
<sequence length="691" mass="78404">MDGSTKESSKRNISRVNPTDENYESVIFVWFNPQDQSNVNIVGPLRAINHNVQTFNESSSCFEMIRSSNEKIFFISSINNIQLISTVHDFPAVEAIFILDPNEDMVRGDFPKLFGVFPQQEELLRLVKEVFDAFEQVQLEEFAFEQEKIFLWSQLWKEELISRKVASNKAPFIEICRQYYRDNTRIVSSIEELEKSYRLPEVINWCCRSPFPSRFLLHALRSHNKSQLNACRFLLSDATRFFHQNLKPKSSDQVYRGMKLSNELLDQFESHIGELVCTSGFFLCTKLRTNALTLASLPTYRPDLQSVLFKIDCDASSLFTEISNKQTSSLIVFDPCMAFRIVYVNRAEMSVIKLKTAGDAGKKFALDYMNNHKNTTIPEILDELLRPPTPPPKPPTPPPPRVPTPPPRVSTPPPPPREPTPPQEGLVEAADIAPSFVSDEEIKAQEYAQKGNVDLALSTYQSIQPTTARILNKMGELCAVKKGDYDYALYCHHQALKMQEESGEDISSTLIHIGNAHRGREEFHLALNNYNRALELRRKNPNTSPATLAANFLSIGKAHWGRREYPQAITNTEEALIIQEGLVPPDEINVGVTMSVLGNIYRNAGDSVRALDLCTRALDIFRHKLPPYSPTTANTFYQLGKTQSSLGALADAQQSFEQSSRIYRKTLPPGHPDRMSVDKELRRVTQLLEQN</sequence>
<dbReference type="SMART" id="SM00028">
    <property type="entry name" value="TPR"/>
    <property type="match status" value="5"/>
</dbReference>
<evidence type="ECO:0000256" key="3">
    <source>
        <dbReference type="PROSITE-ProRule" id="PRU00339"/>
    </source>
</evidence>
<reference evidence="5" key="1">
    <citation type="submission" date="2021-02" db="EMBL/GenBank/DDBJ databases">
        <authorList>
            <person name="Nowell W R."/>
        </authorList>
    </citation>
    <scope>NUCLEOTIDE SEQUENCE</scope>
</reference>
<dbReference type="AlphaFoldDB" id="A0A816AEU2"/>
<evidence type="ECO:0000313" key="6">
    <source>
        <dbReference type="Proteomes" id="UP000663828"/>
    </source>
</evidence>
<dbReference type="InterPro" id="IPR019734">
    <property type="entry name" value="TPR_rpt"/>
</dbReference>
<comment type="caution">
    <text evidence="5">The sequence shown here is derived from an EMBL/GenBank/DDBJ whole genome shotgun (WGS) entry which is preliminary data.</text>
</comment>
<evidence type="ECO:0000313" key="5">
    <source>
        <dbReference type="EMBL" id="CAF1595199.1"/>
    </source>
</evidence>
<evidence type="ECO:0000256" key="2">
    <source>
        <dbReference type="ARBA" id="ARBA00022803"/>
    </source>
</evidence>
<protein>
    <submittedName>
        <fullName evidence="5">Uncharacterized protein</fullName>
    </submittedName>
</protein>
<dbReference type="PANTHER" id="PTHR45641">
    <property type="entry name" value="TETRATRICOPEPTIDE REPEAT PROTEIN (AFU_ORTHOLOGUE AFUA_6G03870)"/>
    <property type="match status" value="1"/>
</dbReference>
<keyword evidence="6" id="KW-1185">Reference proteome</keyword>
<dbReference type="EMBL" id="CAJNOR010006433">
    <property type="protein sequence ID" value="CAF1595199.1"/>
    <property type="molecule type" value="Genomic_DNA"/>
</dbReference>
<dbReference type="Gene3D" id="1.25.40.10">
    <property type="entry name" value="Tetratricopeptide repeat domain"/>
    <property type="match status" value="2"/>
</dbReference>
<keyword evidence="1" id="KW-0677">Repeat</keyword>
<evidence type="ECO:0000256" key="1">
    <source>
        <dbReference type="ARBA" id="ARBA00022737"/>
    </source>
</evidence>
<accession>A0A816AEU2</accession>
<dbReference type="Pfam" id="PF13424">
    <property type="entry name" value="TPR_12"/>
    <property type="match status" value="2"/>
</dbReference>
<feature type="region of interest" description="Disordered" evidence="4">
    <location>
        <begin position="383"/>
        <end position="424"/>
    </location>
</feature>
<name>A0A816AEU2_ADIRI</name>
<dbReference type="Proteomes" id="UP000663828">
    <property type="component" value="Unassembled WGS sequence"/>
</dbReference>
<evidence type="ECO:0000256" key="4">
    <source>
        <dbReference type="SAM" id="MobiDB-lite"/>
    </source>
</evidence>